<dbReference type="FunFam" id="3.40.50.720:FF:000022">
    <property type="entry name" value="Cinnamyl alcohol dehydrogenase"/>
    <property type="match status" value="1"/>
</dbReference>
<dbReference type="SMART" id="SM00829">
    <property type="entry name" value="PKS_ER"/>
    <property type="match status" value="1"/>
</dbReference>
<keyword evidence="9 11" id="KW-0472">Membrane</keyword>
<comment type="similarity">
    <text evidence="10">Belongs to the zinc-containing alcohol dehydrogenase family.</text>
</comment>
<evidence type="ECO:0000313" key="14">
    <source>
        <dbReference type="Proteomes" id="UP000593564"/>
    </source>
</evidence>
<dbReference type="PROSITE" id="PS00059">
    <property type="entry name" value="ADH_ZINC"/>
    <property type="match status" value="1"/>
</dbReference>
<evidence type="ECO:0000256" key="10">
    <source>
        <dbReference type="RuleBase" id="RU361277"/>
    </source>
</evidence>
<evidence type="ECO:0000256" key="2">
    <source>
        <dbReference type="ARBA" id="ARBA00004370"/>
    </source>
</evidence>
<evidence type="ECO:0000256" key="4">
    <source>
        <dbReference type="ARBA" id="ARBA00022692"/>
    </source>
</evidence>
<organism evidence="13 14">
    <name type="scientific">Camellia sinensis</name>
    <name type="common">Tea plant</name>
    <name type="synonym">Thea sinensis</name>
    <dbReference type="NCBI Taxonomy" id="4442"/>
    <lineage>
        <taxon>Eukaryota</taxon>
        <taxon>Viridiplantae</taxon>
        <taxon>Streptophyta</taxon>
        <taxon>Embryophyta</taxon>
        <taxon>Tracheophyta</taxon>
        <taxon>Spermatophyta</taxon>
        <taxon>Magnoliopsida</taxon>
        <taxon>eudicotyledons</taxon>
        <taxon>Gunneridae</taxon>
        <taxon>Pentapetalae</taxon>
        <taxon>asterids</taxon>
        <taxon>Ericales</taxon>
        <taxon>Theaceae</taxon>
        <taxon>Camellia</taxon>
    </lineage>
</organism>
<dbReference type="SUPFAM" id="SSF51735">
    <property type="entry name" value="NAD(P)-binding Rossmann-fold domains"/>
    <property type="match status" value="1"/>
</dbReference>
<dbReference type="InterPro" id="IPR047109">
    <property type="entry name" value="CAD-like"/>
</dbReference>
<gene>
    <name evidence="13" type="ORF">HYC85_008763</name>
</gene>
<reference evidence="14" key="1">
    <citation type="journal article" date="2020" name="Nat. Commun.">
        <title>Genome assembly of wild tea tree DASZ reveals pedigree and selection history of tea varieties.</title>
        <authorList>
            <person name="Zhang W."/>
            <person name="Zhang Y."/>
            <person name="Qiu H."/>
            <person name="Guo Y."/>
            <person name="Wan H."/>
            <person name="Zhang X."/>
            <person name="Scossa F."/>
            <person name="Alseekh S."/>
            <person name="Zhang Q."/>
            <person name="Wang P."/>
            <person name="Xu L."/>
            <person name="Schmidt M.H."/>
            <person name="Jia X."/>
            <person name="Li D."/>
            <person name="Zhu A."/>
            <person name="Guo F."/>
            <person name="Chen W."/>
            <person name="Ni D."/>
            <person name="Usadel B."/>
            <person name="Fernie A.R."/>
            <person name="Wen W."/>
        </authorList>
    </citation>
    <scope>NUCLEOTIDE SEQUENCE [LARGE SCALE GENOMIC DNA]</scope>
    <source>
        <strain evidence="14">cv. G240</strain>
    </source>
</reference>
<dbReference type="InterPro" id="IPR036291">
    <property type="entry name" value="NAD(P)-bd_dom_sf"/>
</dbReference>
<evidence type="ECO:0000256" key="7">
    <source>
        <dbReference type="ARBA" id="ARBA00022989"/>
    </source>
</evidence>
<evidence type="ECO:0000256" key="11">
    <source>
        <dbReference type="SAM" id="Phobius"/>
    </source>
</evidence>
<dbReference type="InterPro" id="IPR011032">
    <property type="entry name" value="GroES-like_sf"/>
</dbReference>
<proteinExistence type="inferred from homology"/>
<evidence type="ECO:0000256" key="6">
    <source>
        <dbReference type="ARBA" id="ARBA00022833"/>
    </source>
</evidence>
<dbReference type="CDD" id="cd05283">
    <property type="entry name" value="CAD1"/>
    <property type="match status" value="1"/>
</dbReference>
<reference evidence="13 14" key="2">
    <citation type="submission" date="2020-07" db="EMBL/GenBank/DDBJ databases">
        <title>Genome assembly of wild tea tree DASZ reveals pedigree and selection history of tea varieties.</title>
        <authorList>
            <person name="Zhang W."/>
        </authorList>
    </citation>
    <scope>NUCLEOTIDE SEQUENCE [LARGE SCALE GENOMIC DNA]</scope>
    <source>
        <strain evidence="14">cv. G240</strain>
        <tissue evidence="13">Leaf</tissue>
    </source>
</reference>
<comment type="similarity">
    <text evidence="3">Belongs to the UPF0496 family.</text>
</comment>
<evidence type="ECO:0000256" key="9">
    <source>
        <dbReference type="ARBA" id="ARBA00023136"/>
    </source>
</evidence>
<dbReference type="Pfam" id="PF00107">
    <property type="entry name" value="ADH_zinc_N"/>
    <property type="match status" value="1"/>
</dbReference>
<feature type="domain" description="Enoyl reductase (ER)" evidence="12">
    <location>
        <begin position="19"/>
        <end position="353"/>
    </location>
</feature>
<keyword evidence="8" id="KW-0560">Oxidoreductase</keyword>
<dbReference type="InterPro" id="IPR007749">
    <property type="entry name" value="DUF677"/>
</dbReference>
<dbReference type="AlphaFoldDB" id="A0A7J7HU27"/>
<evidence type="ECO:0000259" key="12">
    <source>
        <dbReference type="SMART" id="SM00829"/>
    </source>
</evidence>
<evidence type="ECO:0000313" key="13">
    <source>
        <dbReference type="EMBL" id="KAF5955907.1"/>
    </source>
</evidence>
<dbReference type="InterPro" id="IPR013154">
    <property type="entry name" value="ADH-like_N"/>
</dbReference>
<accession>A0A7J7HU27</accession>
<dbReference type="Pfam" id="PF08240">
    <property type="entry name" value="ADH_N"/>
    <property type="match status" value="1"/>
</dbReference>
<evidence type="ECO:0000256" key="1">
    <source>
        <dbReference type="ARBA" id="ARBA00001947"/>
    </source>
</evidence>
<evidence type="ECO:0000256" key="8">
    <source>
        <dbReference type="ARBA" id="ARBA00023002"/>
    </source>
</evidence>
<feature type="transmembrane region" description="Helical" evidence="11">
    <location>
        <begin position="549"/>
        <end position="567"/>
    </location>
</feature>
<dbReference type="GO" id="GO:0016616">
    <property type="term" value="F:oxidoreductase activity, acting on the CH-OH group of donors, NAD or NADP as acceptor"/>
    <property type="evidence" value="ECO:0007669"/>
    <property type="project" value="InterPro"/>
</dbReference>
<dbReference type="GO" id="GO:0016020">
    <property type="term" value="C:membrane"/>
    <property type="evidence" value="ECO:0007669"/>
    <property type="project" value="UniProtKB-SubCell"/>
</dbReference>
<keyword evidence="7 11" id="KW-1133">Transmembrane helix</keyword>
<protein>
    <recommendedName>
        <fullName evidence="12">Enoyl reductase (ER) domain-containing protein</fullName>
    </recommendedName>
</protein>
<keyword evidence="4 11" id="KW-0812">Transmembrane</keyword>
<dbReference type="InterPro" id="IPR020843">
    <property type="entry name" value="ER"/>
</dbReference>
<dbReference type="Gene3D" id="3.40.50.720">
    <property type="entry name" value="NAD(P)-binding Rossmann-like Domain"/>
    <property type="match status" value="1"/>
</dbReference>
<sequence>MAQTTPNHTQTVSGWAAHDSSGKITPYTFKRRENGINDVTIDILYCGICHTDLHHVRNDWGITMYPVVPGHEITGLISKVGSNVSKFKIGDRVGVGCLAASCLECEFCKDSQENYCDQIQFTYNGIFWDGSITYGGYSKMLVADQRYVVHVPENLPMDAAAPLLCAGVTVFCPLKDNNMLELDSPPKKLGVIGLGGLGHVAVKFGKAFGHHVTVISTSPSKEDEAKHRLGADDFIVSTDLAQMQAKKRSLDLILDTVAAKHSLGSYLELLKVNGTLVIVGAPDKPIDLPSFPLIFGKRVVKGSMTGSMKETQEMMDVCGKYNITCDIEKTTPNKINEALDRLSKNDVKYRFVIDIASRRENKRADSLANKLSVNEEYMEAHRTKSYVDMLTKVQGQMGRKSLDRLASSSSSNPLRVHLSEYLLEPRQETLTNMIEGSNLHHLLIDYFEASFEACNACELLLRSVHQARANYQIIKRVIKLTKRTSDCTQSHAIFEELTLFASLKNPLLIISPTRFRDIHNSYGILLHKLTKKLRTVRRRAKFIRYCKKILGFGLVVSYGALLFALLVLAVHSMVGIFAAPGLVVCSLGLVKKSKLVTRGLKMSLLERFGAQLEVAAKGVFILINDFDTMSRLVMRLQDEIEHNKAIADMCVTNGNSEVLMKVVREFRINQTCFLEQLEELEEHIYLCFLTINRSRTLVMHEIMELQRAHR</sequence>
<dbReference type="EMBL" id="JACBKZ010000003">
    <property type="protein sequence ID" value="KAF5955907.1"/>
    <property type="molecule type" value="Genomic_DNA"/>
</dbReference>
<evidence type="ECO:0000256" key="3">
    <source>
        <dbReference type="ARBA" id="ARBA00009074"/>
    </source>
</evidence>
<comment type="cofactor">
    <cofactor evidence="1 10">
        <name>Zn(2+)</name>
        <dbReference type="ChEBI" id="CHEBI:29105"/>
    </cofactor>
</comment>
<comment type="subcellular location">
    <subcellularLocation>
        <location evidence="2">Membrane</location>
    </subcellularLocation>
</comment>
<dbReference type="Gene3D" id="3.90.180.10">
    <property type="entry name" value="Medium-chain alcohol dehydrogenases, catalytic domain"/>
    <property type="match status" value="1"/>
</dbReference>
<dbReference type="GO" id="GO:0009809">
    <property type="term" value="P:lignin biosynthetic process"/>
    <property type="evidence" value="ECO:0007669"/>
    <property type="project" value="UniProtKB-ARBA"/>
</dbReference>
<dbReference type="InterPro" id="IPR013149">
    <property type="entry name" value="ADH-like_C"/>
</dbReference>
<keyword evidence="14" id="KW-1185">Reference proteome</keyword>
<keyword evidence="6 10" id="KW-0862">Zinc</keyword>
<dbReference type="PANTHER" id="PTHR42683">
    <property type="entry name" value="ALDEHYDE REDUCTASE"/>
    <property type="match status" value="1"/>
</dbReference>
<evidence type="ECO:0000256" key="5">
    <source>
        <dbReference type="ARBA" id="ARBA00022723"/>
    </source>
</evidence>
<dbReference type="Proteomes" id="UP000593564">
    <property type="component" value="Unassembled WGS sequence"/>
</dbReference>
<name>A0A7J7HU27_CAMSI</name>
<comment type="caution">
    <text evidence="13">The sequence shown here is derived from an EMBL/GenBank/DDBJ whole genome shotgun (WGS) entry which is preliminary data.</text>
</comment>
<dbReference type="SUPFAM" id="SSF50129">
    <property type="entry name" value="GroES-like"/>
    <property type="match status" value="1"/>
</dbReference>
<dbReference type="Pfam" id="PF05055">
    <property type="entry name" value="DUF677"/>
    <property type="match status" value="1"/>
</dbReference>
<dbReference type="GO" id="GO:0008270">
    <property type="term" value="F:zinc ion binding"/>
    <property type="evidence" value="ECO:0007669"/>
    <property type="project" value="InterPro"/>
</dbReference>
<keyword evidence="5 10" id="KW-0479">Metal-binding</keyword>
<dbReference type="FunFam" id="3.90.180.10:FF:000004">
    <property type="entry name" value="probable cinnamyl alcohol dehydrogenase"/>
    <property type="match status" value="1"/>
</dbReference>
<dbReference type="InterPro" id="IPR002328">
    <property type="entry name" value="ADH_Zn_CS"/>
</dbReference>
<feature type="transmembrane region" description="Helical" evidence="11">
    <location>
        <begin position="573"/>
        <end position="590"/>
    </location>
</feature>